<feature type="region of interest" description="Disordered" evidence="3">
    <location>
        <begin position="492"/>
        <end position="515"/>
    </location>
</feature>
<dbReference type="InterPro" id="IPR015915">
    <property type="entry name" value="Kelch-typ_b-propeller"/>
</dbReference>
<feature type="transmembrane region" description="Helical" evidence="4">
    <location>
        <begin position="319"/>
        <end position="341"/>
    </location>
</feature>
<keyword evidence="4" id="KW-1133">Transmembrane helix</keyword>
<comment type="caution">
    <text evidence="5">The sequence shown here is derived from an EMBL/GenBank/DDBJ whole genome shotgun (WGS) entry which is preliminary data.</text>
</comment>
<protein>
    <recommendedName>
        <fullName evidence="7">Galactose oxidase</fullName>
    </recommendedName>
</protein>
<dbReference type="Gene3D" id="2.120.10.80">
    <property type="entry name" value="Kelch-type beta propeller"/>
    <property type="match status" value="1"/>
</dbReference>
<keyword evidence="4" id="KW-0812">Transmembrane</keyword>
<dbReference type="SUPFAM" id="SSF50965">
    <property type="entry name" value="Galactose oxidase, central domain"/>
    <property type="match status" value="1"/>
</dbReference>
<keyword evidence="2" id="KW-0677">Repeat</keyword>
<evidence type="ECO:0000313" key="6">
    <source>
        <dbReference type="Proteomes" id="UP001194580"/>
    </source>
</evidence>
<evidence type="ECO:0000256" key="1">
    <source>
        <dbReference type="ARBA" id="ARBA00022441"/>
    </source>
</evidence>
<feature type="region of interest" description="Disordered" evidence="3">
    <location>
        <begin position="347"/>
        <end position="372"/>
    </location>
</feature>
<dbReference type="Pfam" id="PF24681">
    <property type="entry name" value="Kelch_KLHDC2_KLHL20_DRC7"/>
    <property type="match status" value="1"/>
</dbReference>
<keyword evidence="4" id="KW-0472">Membrane</keyword>
<keyword evidence="6" id="KW-1185">Reference proteome</keyword>
<sequence length="553" mass="61810">MSYASQTNKALIVHGGASQFNPDATNTQFFALDLTVPLWETSKPPWKFLTAPTQSQAPANLGKNTMVMSPDEDQAILMDTRFYYVSTYDIERNSWMDRQQISSGLAYGYNFTAVMDPDTDVMYLGNGGGSGKNMTVFNVTTGYHWEQPMPWSHLLPGYTSGYSFVYCAARKSILLFGGRRSSPQGDVYNPDLYEFQMAAYRWVRLNTEGPAPTQIYSHCMAPAYDGFKMVVFGGSIKDNVQLSDIYILNVPTMTWTKGSAPPVPLNRSSMACTVGGDNFVAWGGFNAQKAVDGTPIIYNLRKNEWTTTYALTPKENSNLGGIIGGIVAALVVAAGIGYVYYRRKKPHDNNRRKKIDSQQQQRSDSKWQQHVYQQDVLQQPPEAYYHHGALNRGTGSSSSDQALLYKGSYNSQVTPHQDCFFNGGHMSPSMTTITPLFARDNSAQFSLNSDSSTVQQQPPVELYEKGYYVPESSLRNPQFFDASAVDSQSPFADEDTSFVESPWMTPQSGRRAPQDYSQHHLLTRSGTVTTTRQYTMRRGLLSLTCRQEAEEEE</sequence>
<feature type="compositionally biased region" description="Low complexity" evidence="3">
    <location>
        <begin position="357"/>
        <end position="372"/>
    </location>
</feature>
<evidence type="ECO:0000313" key="5">
    <source>
        <dbReference type="EMBL" id="KAG0279071.1"/>
    </source>
</evidence>
<reference evidence="5" key="1">
    <citation type="journal article" date="2020" name="Fungal Divers.">
        <title>Resolving the Mortierellaceae phylogeny through synthesis of multi-gene phylogenetics and phylogenomics.</title>
        <authorList>
            <person name="Vandepol N."/>
            <person name="Liber J."/>
            <person name="Desiro A."/>
            <person name="Na H."/>
            <person name="Kennedy M."/>
            <person name="Barry K."/>
            <person name="Grigoriev I.V."/>
            <person name="Miller A.N."/>
            <person name="O'Donnell K."/>
            <person name="Stajich J.E."/>
            <person name="Bonito G."/>
        </authorList>
    </citation>
    <scope>NUCLEOTIDE SEQUENCE</scope>
    <source>
        <strain evidence="5">NRRL 28262</strain>
    </source>
</reference>
<proteinExistence type="predicted"/>
<evidence type="ECO:0000256" key="4">
    <source>
        <dbReference type="SAM" id="Phobius"/>
    </source>
</evidence>
<dbReference type="InterPro" id="IPR011043">
    <property type="entry name" value="Gal_Oxase/kelch_b-propeller"/>
</dbReference>
<evidence type="ECO:0000256" key="2">
    <source>
        <dbReference type="ARBA" id="ARBA00022737"/>
    </source>
</evidence>
<name>A0AAD4DK56_9FUNG</name>
<dbReference type="Proteomes" id="UP001194580">
    <property type="component" value="Unassembled WGS sequence"/>
</dbReference>
<dbReference type="AlphaFoldDB" id="A0AAD4DK56"/>
<dbReference type="PANTHER" id="PTHR46093:SF18">
    <property type="entry name" value="FIBRONECTIN TYPE-III DOMAIN-CONTAINING PROTEIN"/>
    <property type="match status" value="1"/>
</dbReference>
<dbReference type="EMBL" id="JAAAIL010000150">
    <property type="protein sequence ID" value="KAG0279071.1"/>
    <property type="molecule type" value="Genomic_DNA"/>
</dbReference>
<accession>A0AAD4DK56</accession>
<organism evidence="5 6">
    <name type="scientific">Linnemannia exigua</name>
    <dbReference type="NCBI Taxonomy" id="604196"/>
    <lineage>
        <taxon>Eukaryota</taxon>
        <taxon>Fungi</taxon>
        <taxon>Fungi incertae sedis</taxon>
        <taxon>Mucoromycota</taxon>
        <taxon>Mortierellomycotina</taxon>
        <taxon>Mortierellomycetes</taxon>
        <taxon>Mortierellales</taxon>
        <taxon>Mortierellaceae</taxon>
        <taxon>Linnemannia</taxon>
    </lineage>
</organism>
<dbReference type="PANTHER" id="PTHR46093">
    <property type="entry name" value="ACYL-COA-BINDING DOMAIN-CONTAINING PROTEIN 5"/>
    <property type="match status" value="1"/>
</dbReference>
<keyword evidence="1" id="KW-0880">Kelch repeat</keyword>
<gene>
    <name evidence="5" type="ORF">BGZ95_002377</name>
</gene>
<evidence type="ECO:0000256" key="3">
    <source>
        <dbReference type="SAM" id="MobiDB-lite"/>
    </source>
</evidence>
<evidence type="ECO:0008006" key="7">
    <source>
        <dbReference type="Google" id="ProtNLM"/>
    </source>
</evidence>